<dbReference type="EMBL" id="KV429064">
    <property type="protein sequence ID" value="KZT68706.1"/>
    <property type="molecule type" value="Genomic_DNA"/>
</dbReference>
<protein>
    <recommendedName>
        <fullName evidence="10">1,3-beta-glucanosyltransferase</fullName>
        <ecNumber evidence="10">2.4.1.-</ecNumber>
    </recommendedName>
</protein>
<sequence length="550" mass="57634">MKLLNAALLAAAAVPFASALAPIVRKGSYLFDSSTGDRFYLKGLAYAANYGSSQTTPSGEVSAVDPLANGDGCTRDIPYFKELDVNILRVYQVNSSLDHSSCMSALEEAGIYVIIDLATQVEAISGSDPAWNLELLTQYINTIETFGDYSNVFGFNIGNEVISSLTDDQAAPYIKAAVRDIKAFMTSYNYTQLVGYTATDSPNSRATLPFYLACGEDSSAIFDYWGLNIYEWCGTSDFETSGYEARTEELQSLGIPAFFSEYGCNAVEPRTFEDVPVLYSSDMSNVWSGGIIYEYIEQSNAYGLVNISSDGSSVSTLTDFNNLKSQYTTATGSSLASASYTPSISLPDSCPSSNASWPVATALPPTPNSGLCDCVASQLTCISTYTLDDASDIGTAIGTLCGTSETACSVISGNGTTGTYGELSMCNPLQQLNIAMEVYYNAQSRQSSACEWSFATLASSASISASSQFASATSSCIKADAYVSSTGIPSATTTLPGVSTHPLVSGAASSGSSSSSSSGAIRLIASDAPASALFATVFLGIVGGFMAVCL</sequence>
<keyword evidence="7" id="KW-1015">Disulfide bond</keyword>
<evidence type="ECO:0000256" key="4">
    <source>
        <dbReference type="ARBA" id="ARBA00022622"/>
    </source>
</evidence>
<proteinExistence type="inferred from homology"/>
<dbReference type="Gene3D" id="3.20.20.80">
    <property type="entry name" value="Glycosidases"/>
    <property type="match status" value="1"/>
</dbReference>
<keyword evidence="11" id="KW-0812">Transmembrane</keyword>
<dbReference type="SMART" id="SM00768">
    <property type="entry name" value="X8"/>
    <property type="match status" value="1"/>
</dbReference>
<evidence type="ECO:0000256" key="9">
    <source>
        <dbReference type="ARBA" id="ARBA00023288"/>
    </source>
</evidence>
<name>A0A165PWG5_9APHY</name>
<accession>A0A165PWG5</accession>
<evidence type="ECO:0000256" key="5">
    <source>
        <dbReference type="ARBA" id="ARBA00022729"/>
    </source>
</evidence>
<organism evidence="13 14">
    <name type="scientific">Daedalea quercina L-15889</name>
    <dbReference type="NCBI Taxonomy" id="1314783"/>
    <lineage>
        <taxon>Eukaryota</taxon>
        <taxon>Fungi</taxon>
        <taxon>Dikarya</taxon>
        <taxon>Basidiomycota</taxon>
        <taxon>Agaricomycotina</taxon>
        <taxon>Agaricomycetes</taxon>
        <taxon>Polyporales</taxon>
        <taxon>Fomitopsis</taxon>
    </lineage>
</organism>
<dbReference type="InterPro" id="IPR004886">
    <property type="entry name" value="Glucanosyltransferase"/>
</dbReference>
<comment type="similarity">
    <text evidence="3 10">Belongs to the glycosyl hydrolase 72 family.</text>
</comment>
<dbReference type="GO" id="GO:0098552">
    <property type="term" value="C:side of membrane"/>
    <property type="evidence" value="ECO:0007669"/>
    <property type="project" value="UniProtKB-KW"/>
</dbReference>
<comment type="function">
    <text evidence="10">Splits internally a 1,3-beta-glucan molecule and transfers the newly generated reducing end (the donor) to the non-reducing end of another 1,3-beta-glucan molecule (the acceptor) forming a 1,3-beta linkage, resulting in the elongation of 1,3-beta-glucan chains in the cell wall.</text>
</comment>
<dbReference type="Pfam" id="PF03198">
    <property type="entry name" value="Glyco_hydro_72"/>
    <property type="match status" value="1"/>
</dbReference>
<dbReference type="AlphaFoldDB" id="A0A165PWG5"/>
<evidence type="ECO:0000256" key="3">
    <source>
        <dbReference type="ARBA" id="ARBA00007528"/>
    </source>
</evidence>
<dbReference type="GO" id="GO:0031505">
    <property type="term" value="P:fungal-type cell wall organization"/>
    <property type="evidence" value="ECO:0007669"/>
    <property type="project" value="TreeGrafter"/>
</dbReference>
<dbReference type="SUPFAM" id="SSF51445">
    <property type="entry name" value="(Trans)glycosidases"/>
    <property type="match status" value="1"/>
</dbReference>
<feature type="signal peptide" evidence="10">
    <location>
        <begin position="1"/>
        <end position="19"/>
    </location>
</feature>
<dbReference type="PANTHER" id="PTHR31468">
    <property type="entry name" value="1,3-BETA-GLUCANOSYLTRANSFERASE GAS1"/>
    <property type="match status" value="1"/>
</dbReference>
<dbReference type="GO" id="GO:0071970">
    <property type="term" value="P:fungal-type cell wall (1-&gt;3)-beta-D-glucan biosynthetic process"/>
    <property type="evidence" value="ECO:0007669"/>
    <property type="project" value="TreeGrafter"/>
</dbReference>
<dbReference type="EC" id="2.4.1.-" evidence="10"/>
<gene>
    <name evidence="13" type="ORF">DAEQUDRAFT_670904</name>
</gene>
<feature type="transmembrane region" description="Helical" evidence="11">
    <location>
        <begin position="530"/>
        <end position="549"/>
    </location>
</feature>
<comment type="subcellular location">
    <subcellularLocation>
        <location evidence="1">Cell envelope</location>
    </subcellularLocation>
    <subcellularLocation>
        <location evidence="10">Cell membrane</location>
        <topology evidence="10">Lipid-anchor</topology>
        <topology evidence="10">GPI-anchor</topology>
    </subcellularLocation>
    <subcellularLocation>
        <location evidence="2">Membrane</location>
        <topology evidence="2">Lipid-anchor</topology>
        <topology evidence="2">GPI-anchor</topology>
    </subcellularLocation>
</comment>
<evidence type="ECO:0000256" key="2">
    <source>
        <dbReference type="ARBA" id="ARBA00004589"/>
    </source>
</evidence>
<feature type="chain" id="PRO_5007748525" description="1,3-beta-glucanosyltransferase" evidence="10">
    <location>
        <begin position="20"/>
        <end position="550"/>
    </location>
</feature>
<feature type="domain" description="X8" evidence="12">
    <location>
        <begin position="379"/>
        <end position="469"/>
    </location>
</feature>
<evidence type="ECO:0000256" key="6">
    <source>
        <dbReference type="ARBA" id="ARBA00023136"/>
    </source>
</evidence>
<evidence type="ECO:0000313" key="14">
    <source>
        <dbReference type="Proteomes" id="UP000076727"/>
    </source>
</evidence>
<keyword evidence="11" id="KW-1133">Transmembrane helix</keyword>
<keyword evidence="10" id="KW-0808">Transferase</keyword>
<keyword evidence="6 10" id="KW-0472">Membrane</keyword>
<dbReference type="OrthoDB" id="421038at2759"/>
<reference evidence="13 14" key="1">
    <citation type="journal article" date="2016" name="Mol. Biol. Evol.">
        <title>Comparative Genomics of Early-Diverging Mushroom-Forming Fungi Provides Insights into the Origins of Lignocellulose Decay Capabilities.</title>
        <authorList>
            <person name="Nagy L.G."/>
            <person name="Riley R."/>
            <person name="Tritt A."/>
            <person name="Adam C."/>
            <person name="Daum C."/>
            <person name="Floudas D."/>
            <person name="Sun H."/>
            <person name="Yadav J.S."/>
            <person name="Pangilinan J."/>
            <person name="Larsson K.H."/>
            <person name="Matsuura K."/>
            <person name="Barry K."/>
            <person name="Labutti K."/>
            <person name="Kuo R."/>
            <person name="Ohm R.A."/>
            <person name="Bhattacharya S.S."/>
            <person name="Shirouzu T."/>
            <person name="Yoshinaga Y."/>
            <person name="Martin F.M."/>
            <person name="Grigoriev I.V."/>
            <person name="Hibbett D.S."/>
        </authorList>
    </citation>
    <scope>NUCLEOTIDE SEQUENCE [LARGE SCALE GENOMIC DNA]</scope>
    <source>
        <strain evidence="13 14">L-15889</strain>
    </source>
</reference>
<dbReference type="GO" id="GO:0042124">
    <property type="term" value="F:1,3-beta-glucanosyltransferase activity"/>
    <property type="evidence" value="ECO:0007669"/>
    <property type="project" value="TreeGrafter"/>
</dbReference>
<evidence type="ECO:0000256" key="7">
    <source>
        <dbReference type="ARBA" id="ARBA00023157"/>
    </source>
</evidence>
<dbReference type="Gene3D" id="1.20.58.1040">
    <property type="match status" value="1"/>
</dbReference>
<dbReference type="Proteomes" id="UP000076727">
    <property type="component" value="Unassembled WGS sequence"/>
</dbReference>
<evidence type="ECO:0000259" key="12">
    <source>
        <dbReference type="SMART" id="SM00768"/>
    </source>
</evidence>
<keyword evidence="8" id="KW-0325">Glycoprotein</keyword>
<evidence type="ECO:0000256" key="10">
    <source>
        <dbReference type="RuleBase" id="RU361209"/>
    </source>
</evidence>
<evidence type="ECO:0000256" key="8">
    <source>
        <dbReference type="ARBA" id="ARBA00023180"/>
    </source>
</evidence>
<dbReference type="InterPro" id="IPR012946">
    <property type="entry name" value="X8"/>
</dbReference>
<keyword evidence="4 10" id="KW-0336">GPI-anchor</keyword>
<keyword evidence="14" id="KW-1185">Reference proteome</keyword>
<dbReference type="STRING" id="1314783.A0A165PWG5"/>
<dbReference type="Pfam" id="PF07983">
    <property type="entry name" value="X8"/>
    <property type="match status" value="1"/>
</dbReference>
<evidence type="ECO:0000256" key="11">
    <source>
        <dbReference type="SAM" id="Phobius"/>
    </source>
</evidence>
<evidence type="ECO:0000256" key="1">
    <source>
        <dbReference type="ARBA" id="ARBA00004196"/>
    </source>
</evidence>
<evidence type="ECO:0000313" key="13">
    <source>
        <dbReference type="EMBL" id="KZT68706.1"/>
    </source>
</evidence>
<keyword evidence="5 10" id="KW-0732">Signal</keyword>
<dbReference type="PANTHER" id="PTHR31468:SF2">
    <property type="entry name" value="1,3-BETA-GLUCANOSYLTRANSFERASE GAS1"/>
    <property type="match status" value="1"/>
</dbReference>
<dbReference type="GO" id="GO:0005886">
    <property type="term" value="C:plasma membrane"/>
    <property type="evidence" value="ECO:0007669"/>
    <property type="project" value="UniProtKB-SubCell"/>
</dbReference>
<keyword evidence="9 10" id="KW-0449">Lipoprotein</keyword>
<dbReference type="InterPro" id="IPR017853">
    <property type="entry name" value="GH"/>
</dbReference>